<gene>
    <name evidence="1" type="ORF">HNR61_003012</name>
</gene>
<keyword evidence="2" id="KW-1185">Reference proteome</keyword>
<sequence length="139" mass="14532">MTTRSVTVAVALALGAAACGGKGIDRTGDDPIVLVHHGYDGEPRIMYVGRLVYDPASRCLHFAFESGSRRAPVWPKGTEPVRGGGKRGVNVPGFGDLLEGERFSTGGGGDVGRAPKGLPASCVPKGGIIVFNEEIERQK</sequence>
<comment type="caution">
    <text evidence="1">The sequence shown here is derived from an EMBL/GenBank/DDBJ whole genome shotgun (WGS) entry which is preliminary data.</text>
</comment>
<dbReference type="RefSeq" id="WP_182843713.1">
    <property type="nucleotide sequence ID" value="NZ_BAAALP010000004.1"/>
</dbReference>
<reference evidence="1 2" key="1">
    <citation type="submission" date="2020-08" db="EMBL/GenBank/DDBJ databases">
        <title>Genomic Encyclopedia of Type Strains, Phase IV (KMG-IV): sequencing the most valuable type-strain genomes for metagenomic binning, comparative biology and taxonomic classification.</title>
        <authorList>
            <person name="Goeker M."/>
        </authorList>
    </citation>
    <scope>NUCLEOTIDE SEQUENCE [LARGE SCALE GENOMIC DNA]</scope>
    <source>
        <strain evidence="1 2">DSM 44197</strain>
    </source>
</reference>
<name>A0A7W3LNG8_ACTNM</name>
<accession>A0A7W3LNG8</accession>
<evidence type="ECO:0000313" key="2">
    <source>
        <dbReference type="Proteomes" id="UP000572680"/>
    </source>
</evidence>
<organism evidence="1 2">
    <name type="scientific">Actinomadura namibiensis</name>
    <dbReference type="NCBI Taxonomy" id="182080"/>
    <lineage>
        <taxon>Bacteria</taxon>
        <taxon>Bacillati</taxon>
        <taxon>Actinomycetota</taxon>
        <taxon>Actinomycetes</taxon>
        <taxon>Streptosporangiales</taxon>
        <taxon>Thermomonosporaceae</taxon>
        <taxon>Actinomadura</taxon>
    </lineage>
</organism>
<dbReference type="AlphaFoldDB" id="A0A7W3LNG8"/>
<protein>
    <recommendedName>
        <fullName evidence="3">Lipoprotein</fullName>
    </recommendedName>
</protein>
<proteinExistence type="predicted"/>
<evidence type="ECO:0008006" key="3">
    <source>
        <dbReference type="Google" id="ProtNLM"/>
    </source>
</evidence>
<dbReference type="Proteomes" id="UP000572680">
    <property type="component" value="Unassembled WGS sequence"/>
</dbReference>
<evidence type="ECO:0000313" key="1">
    <source>
        <dbReference type="EMBL" id="MBA8951381.1"/>
    </source>
</evidence>
<dbReference type="PROSITE" id="PS51257">
    <property type="entry name" value="PROKAR_LIPOPROTEIN"/>
    <property type="match status" value="1"/>
</dbReference>
<dbReference type="EMBL" id="JACJIA010000003">
    <property type="protein sequence ID" value="MBA8951381.1"/>
    <property type="molecule type" value="Genomic_DNA"/>
</dbReference>